<dbReference type="EMBL" id="BMFN01000001">
    <property type="protein sequence ID" value="GGF49064.1"/>
    <property type="molecule type" value="Genomic_DNA"/>
</dbReference>
<evidence type="ECO:0000313" key="2">
    <source>
        <dbReference type="Proteomes" id="UP000605392"/>
    </source>
</evidence>
<proteinExistence type="predicted"/>
<organism evidence="1 2">
    <name type="scientific">Hymenobacter qilianensis</name>
    <dbReference type="NCBI Taxonomy" id="1385715"/>
    <lineage>
        <taxon>Bacteria</taxon>
        <taxon>Pseudomonadati</taxon>
        <taxon>Bacteroidota</taxon>
        <taxon>Cytophagia</taxon>
        <taxon>Cytophagales</taxon>
        <taxon>Hymenobacteraceae</taxon>
        <taxon>Hymenobacter</taxon>
    </lineage>
</organism>
<keyword evidence="2" id="KW-1185">Reference proteome</keyword>
<reference evidence="1 2" key="1">
    <citation type="journal article" date="2019" name="Int. J. Syst. Evol. Microbiol.">
        <title>The Global Catalogue of Microorganisms (GCM) 10K type strain sequencing project: providing services to taxonomists for standard genome sequencing and annotation.</title>
        <authorList>
            <consortium name="The Broad Institute Genomics Platform"/>
            <consortium name="The Broad Institute Genome Sequencing Center for Infectious Disease"/>
            <person name="Wu L."/>
            <person name="Ma J."/>
        </authorList>
    </citation>
    <scope>NUCLEOTIDE SEQUENCE [LARGE SCALE GENOMIC DNA]</scope>
    <source>
        <strain evidence="1 2">CGMCC 1.12720</strain>
    </source>
</reference>
<name>A0ACB5PKZ4_9BACT</name>
<dbReference type="Proteomes" id="UP000605392">
    <property type="component" value="Unassembled WGS sequence"/>
</dbReference>
<accession>A0ACB5PKZ4</accession>
<sequence>MYICAKFGASVTLNWRLTAPFRFALFMKLTYYGHSCFLAEIGGTKVLFDPFIRPNELAKNIDVEKIEADFILLSHGHGDHVADAEEIGKRTGAELVGMFEVLSWFEAKGLKANYKMNLGGKIKLPFGTVKLVPAAHSSSMPDGSYGGLAAGFVIETTEKNFYFAGDTALTYDMKLINERHELDFAILPIGDNFTMGVDDAIEAANWVGVRQFIGMHYDTFPPIKIDHDAAREQATQAGKELVLMAIGSTMEL</sequence>
<protein>
    <submittedName>
        <fullName evidence="1">UPF0173 metal-dependent hydrolase</fullName>
    </submittedName>
</protein>
<evidence type="ECO:0000313" key="1">
    <source>
        <dbReference type="EMBL" id="GGF49064.1"/>
    </source>
</evidence>
<gene>
    <name evidence="1" type="ORF">GCM10011375_00720</name>
</gene>
<comment type="caution">
    <text evidence="1">The sequence shown here is derived from an EMBL/GenBank/DDBJ whole genome shotgun (WGS) entry which is preliminary data.</text>
</comment>
<keyword evidence="1" id="KW-0378">Hydrolase</keyword>